<evidence type="ECO:0000256" key="1">
    <source>
        <dbReference type="ARBA" id="ARBA00009431"/>
    </source>
</evidence>
<dbReference type="STRING" id="7240.B4Q6W6"/>
<gene>
    <name evidence="3" type="primary">Dsim\GD21932</name>
    <name evidence="3" type="ORF">Dsim_GD21932</name>
</gene>
<evidence type="ECO:0000256" key="2">
    <source>
        <dbReference type="SAM" id="SignalP"/>
    </source>
</evidence>
<keyword evidence="4" id="KW-1185">Reference proteome</keyword>
<organism evidence="3 4">
    <name type="scientific">Drosophila simulans</name>
    <name type="common">Fruit fly</name>
    <dbReference type="NCBI Taxonomy" id="7240"/>
    <lineage>
        <taxon>Eukaryota</taxon>
        <taxon>Metazoa</taxon>
        <taxon>Ecdysozoa</taxon>
        <taxon>Arthropoda</taxon>
        <taxon>Hexapoda</taxon>
        <taxon>Insecta</taxon>
        <taxon>Pterygota</taxon>
        <taxon>Neoptera</taxon>
        <taxon>Endopterygota</taxon>
        <taxon>Diptera</taxon>
        <taxon>Brachycera</taxon>
        <taxon>Muscomorpha</taxon>
        <taxon>Ephydroidea</taxon>
        <taxon>Drosophilidae</taxon>
        <taxon>Drosophila</taxon>
        <taxon>Sophophora</taxon>
    </lineage>
</organism>
<accession>B4Q6W6</accession>
<keyword evidence="2" id="KW-0732">Signal</keyword>
<dbReference type="Pfam" id="PF00450">
    <property type="entry name" value="Peptidase_S10"/>
    <property type="match status" value="1"/>
</dbReference>
<dbReference type="Proteomes" id="UP000000304">
    <property type="component" value="Chromosome 2L"/>
</dbReference>
<protein>
    <submittedName>
        <fullName evidence="3">GD21932</fullName>
    </submittedName>
</protein>
<dbReference type="AlphaFoldDB" id="B4Q6W6"/>
<evidence type="ECO:0000313" key="3">
    <source>
        <dbReference type="EMBL" id="EDX05174.1"/>
    </source>
</evidence>
<proteinExistence type="inferred from homology"/>
<dbReference type="HOGENOM" id="CLU_2017628_0_0_1"/>
<dbReference type="OrthoDB" id="443318at2759"/>
<name>B4Q6W6_DROSI</name>
<evidence type="ECO:0000313" key="4">
    <source>
        <dbReference type="Proteomes" id="UP000000304"/>
    </source>
</evidence>
<comment type="similarity">
    <text evidence="1">Belongs to the peptidase S10 family.</text>
</comment>
<dbReference type="SUPFAM" id="SSF53474">
    <property type="entry name" value="alpha/beta-Hydrolases"/>
    <property type="match status" value="1"/>
</dbReference>
<reference evidence="3 4" key="1">
    <citation type="journal article" date="2007" name="Nature">
        <title>Evolution of genes and genomes on the Drosophila phylogeny.</title>
        <authorList>
            <consortium name="Drosophila 12 Genomes Consortium"/>
            <person name="Clark A.G."/>
            <person name="Eisen M.B."/>
            <person name="Smith D.R."/>
            <person name="Bergman C.M."/>
            <person name="Oliver B."/>
            <person name="Markow T.A."/>
            <person name="Kaufman T.C."/>
            <person name="Kellis M."/>
            <person name="Gelbart W."/>
            <person name="Iyer V.N."/>
            <person name="Pollard D.A."/>
            <person name="Sackton T.B."/>
            <person name="Larracuente A.M."/>
            <person name="Singh N.D."/>
            <person name="Abad J.P."/>
            <person name="Abt D.N."/>
            <person name="Adryan B."/>
            <person name="Aguade M."/>
            <person name="Akashi H."/>
            <person name="Anderson W.W."/>
            <person name="Aquadro C.F."/>
            <person name="Ardell D.H."/>
            <person name="Arguello R."/>
            <person name="Artieri C.G."/>
            <person name="Barbash D.A."/>
            <person name="Barker D."/>
            <person name="Barsanti P."/>
            <person name="Batterham P."/>
            <person name="Batzoglou S."/>
            <person name="Begun D."/>
            <person name="Bhutkar A."/>
            <person name="Blanco E."/>
            <person name="Bosak S.A."/>
            <person name="Bradley R.K."/>
            <person name="Brand A.D."/>
            <person name="Brent M.R."/>
            <person name="Brooks A.N."/>
            <person name="Brown R.H."/>
            <person name="Butlin R.K."/>
            <person name="Caggese C."/>
            <person name="Calvi B.R."/>
            <person name="Bernardo de Carvalho A."/>
            <person name="Caspi A."/>
            <person name="Castrezana S."/>
            <person name="Celniker S.E."/>
            <person name="Chang J.L."/>
            <person name="Chapple C."/>
            <person name="Chatterji S."/>
            <person name="Chinwalla A."/>
            <person name="Civetta A."/>
            <person name="Clifton S.W."/>
            <person name="Comeron J.M."/>
            <person name="Costello J.C."/>
            <person name="Coyne J.A."/>
            <person name="Daub J."/>
            <person name="David R.G."/>
            <person name="Delcher A.L."/>
            <person name="Delehaunty K."/>
            <person name="Do C.B."/>
            <person name="Ebling H."/>
            <person name="Edwards K."/>
            <person name="Eickbush T."/>
            <person name="Evans J.D."/>
            <person name="Filipski A."/>
            <person name="Findeiss S."/>
            <person name="Freyhult E."/>
            <person name="Fulton L."/>
            <person name="Fulton R."/>
            <person name="Garcia A.C."/>
            <person name="Gardiner A."/>
            <person name="Garfield D.A."/>
            <person name="Garvin B.E."/>
            <person name="Gibson G."/>
            <person name="Gilbert D."/>
            <person name="Gnerre S."/>
            <person name="Godfrey J."/>
            <person name="Good R."/>
            <person name="Gotea V."/>
            <person name="Gravely B."/>
            <person name="Greenberg A.J."/>
            <person name="Griffiths-Jones S."/>
            <person name="Gross S."/>
            <person name="Guigo R."/>
            <person name="Gustafson E.A."/>
            <person name="Haerty W."/>
            <person name="Hahn M.W."/>
            <person name="Halligan D.L."/>
            <person name="Halpern A.L."/>
            <person name="Halter G.M."/>
            <person name="Han M.V."/>
            <person name="Heger A."/>
            <person name="Hillier L."/>
            <person name="Hinrichs A.S."/>
            <person name="Holmes I."/>
            <person name="Hoskins R.A."/>
            <person name="Hubisz M.J."/>
            <person name="Hultmark D."/>
            <person name="Huntley M.A."/>
            <person name="Jaffe D.B."/>
            <person name="Jagadeeshan S."/>
            <person name="Jeck W.R."/>
            <person name="Johnson J."/>
            <person name="Jones C.D."/>
            <person name="Jordan W.C."/>
            <person name="Karpen G.H."/>
            <person name="Kataoka E."/>
            <person name="Keightley P.D."/>
            <person name="Kheradpour P."/>
            <person name="Kirkness E.F."/>
            <person name="Koerich L.B."/>
            <person name="Kristiansen K."/>
            <person name="Kudrna D."/>
            <person name="Kulathinal R.J."/>
            <person name="Kumar S."/>
            <person name="Kwok R."/>
            <person name="Lander E."/>
            <person name="Langley C.H."/>
            <person name="Lapoint R."/>
            <person name="Lazzaro B.P."/>
            <person name="Lee S.J."/>
            <person name="Levesque L."/>
            <person name="Li R."/>
            <person name="Lin C.F."/>
            <person name="Lin M.F."/>
            <person name="Lindblad-Toh K."/>
            <person name="Llopart A."/>
            <person name="Long M."/>
            <person name="Low L."/>
            <person name="Lozovsky E."/>
            <person name="Lu J."/>
            <person name="Luo M."/>
            <person name="Machado C.A."/>
            <person name="Makalowski W."/>
            <person name="Marzo M."/>
            <person name="Matsuda M."/>
            <person name="Matzkin L."/>
            <person name="McAllister B."/>
            <person name="McBride C.S."/>
            <person name="McKernan B."/>
            <person name="McKernan K."/>
            <person name="Mendez-Lago M."/>
            <person name="Minx P."/>
            <person name="Mollenhauer M.U."/>
            <person name="Montooth K."/>
            <person name="Mount S.M."/>
            <person name="Mu X."/>
            <person name="Myers E."/>
            <person name="Negre B."/>
            <person name="Newfeld S."/>
            <person name="Nielsen R."/>
            <person name="Noor M.A."/>
            <person name="O'Grady P."/>
            <person name="Pachter L."/>
            <person name="Papaceit M."/>
            <person name="Parisi M.J."/>
            <person name="Parisi M."/>
            <person name="Parts L."/>
            <person name="Pedersen J.S."/>
            <person name="Pesole G."/>
            <person name="Phillippy A.M."/>
            <person name="Ponting C.P."/>
            <person name="Pop M."/>
            <person name="Porcelli D."/>
            <person name="Powell J.R."/>
            <person name="Prohaska S."/>
            <person name="Pruitt K."/>
            <person name="Puig M."/>
            <person name="Quesneville H."/>
            <person name="Ram K.R."/>
            <person name="Rand D."/>
            <person name="Rasmussen M.D."/>
            <person name="Reed L.K."/>
            <person name="Reenan R."/>
            <person name="Reily A."/>
            <person name="Remington K.A."/>
            <person name="Rieger T.T."/>
            <person name="Ritchie M.G."/>
            <person name="Robin C."/>
            <person name="Rogers Y.H."/>
            <person name="Rohde C."/>
            <person name="Rozas J."/>
            <person name="Rubenfield M.J."/>
            <person name="Ruiz A."/>
            <person name="Russo S."/>
            <person name="Salzberg S.L."/>
            <person name="Sanchez-Gracia A."/>
            <person name="Saranga D.J."/>
            <person name="Sato H."/>
            <person name="Schaeffer S.W."/>
            <person name="Schatz M.C."/>
            <person name="Schlenke T."/>
            <person name="Schwartz R."/>
            <person name="Segarra C."/>
            <person name="Singh R.S."/>
            <person name="Sirot L."/>
            <person name="Sirota M."/>
            <person name="Sisneros N.B."/>
            <person name="Smith C.D."/>
            <person name="Smith T.F."/>
            <person name="Spieth J."/>
            <person name="Stage D.E."/>
            <person name="Stark A."/>
            <person name="Stephan W."/>
            <person name="Strausberg R.L."/>
            <person name="Strempel S."/>
            <person name="Sturgill D."/>
            <person name="Sutton G."/>
            <person name="Sutton G.G."/>
            <person name="Tao W."/>
            <person name="Teichmann S."/>
            <person name="Tobari Y.N."/>
            <person name="Tomimura Y."/>
            <person name="Tsolas J.M."/>
            <person name="Valente V.L."/>
            <person name="Venter E."/>
            <person name="Venter J.C."/>
            <person name="Vicario S."/>
            <person name="Vieira F.G."/>
            <person name="Vilella A.J."/>
            <person name="Villasante A."/>
            <person name="Walenz B."/>
            <person name="Wang J."/>
            <person name="Wasserman M."/>
            <person name="Watts T."/>
            <person name="Wilson D."/>
            <person name="Wilson R.K."/>
            <person name="Wing R.A."/>
            <person name="Wolfner M.F."/>
            <person name="Wong A."/>
            <person name="Wong G.K."/>
            <person name="Wu C.I."/>
            <person name="Wu G."/>
            <person name="Yamamoto D."/>
            <person name="Yang H.P."/>
            <person name="Yang S.P."/>
            <person name="Yorke J.A."/>
            <person name="Yoshida K."/>
            <person name="Zdobnov E."/>
            <person name="Zhang P."/>
            <person name="Zhang Y."/>
            <person name="Zimin A.V."/>
            <person name="Baldwin J."/>
            <person name="Abdouelleil A."/>
            <person name="Abdulkadir J."/>
            <person name="Abebe A."/>
            <person name="Abera B."/>
            <person name="Abreu J."/>
            <person name="Acer S.C."/>
            <person name="Aftuck L."/>
            <person name="Alexander A."/>
            <person name="An P."/>
            <person name="Anderson E."/>
            <person name="Anderson S."/>
            <person name="Arachi H."/>
            <person name="Azer M."/>
            <person name="Bachantsang P."/>
            <person name="Barry A."/>
            <person name="Bayul T."/>
            <person name="Berlin A."/>
            <person name="Bessette D."/>
            <person name="Bloom T."/>
            <person name="Blye J."/>
            <person name="Boguslavskiy L."/>
            <person name="Bonnet C."/>
            <person name="Boukhgalter B."/>
            <person name="Bourzgui I."/>
            <person name="Brown A."/>
            <person name="Cahill P."/>
            <person name="Channer S."/>
            <person name="Cheshatsang Y."/>
            <person name="Chuda L."/>
            <person name="Citroen M."/>
            <person name="Collymore A."/>
            <person name="Cooke P."/>
            <person name="Costello M."/>
            <person name="D'Aco K."/>
            <person name="Daza R."/>
            <person name="De Haan G."/>
            <person name="DeGray S."/>
            <person name="DeMaso C."/>
            <person name="Dhargay N."/>
            <person name="Dooley K."/>
            <person name="Dooley E."/>
            <person name="Doricent M."/>
            <person name="Dorje P."/>
            <person name="Dorjee K."/>
            <person name="Dupes A."/>
            <person name="Elong R."/>
            <person name="Falk J."/>
            <person name="Farina A."/>
            <person name="Faro S."/>
            <person name="Ferguson D."/>
            <person name="Fisher S."/>
            <person name="Foley C.D."/>
            <person name="Franke A."/>
            <person name="Friedrich D."/>
            <person name="Gadbois L."/>
            <person name="Gearin G."/>
            <person name="Gearin C.R."/>
            <person name="Giannoukos G."/>
            <person name="Goode T."/>
            <person name="Graham J."/>
            <person name="Grandbois E."/>
            <person name="Grewal S."/>
            <person name="Gyaltsen K."/>
            <person name="Hafez N."/>
            <person name="Hagos B."/>
            <person name="Hall J."/>
            <person name="Henson C."/>
            <person name="Hollinger A."/>
            <person name="Honan T."/>
            <person name="Huard M.D."/>
            <person name="Hughes L."/>
            <person name="Hurhula B."/>
            <person name="Husby M.E."/>
            <person name="Kamat A."/>
            <person name="Kanga B."/>
            <person name="Kashin S."/>
            <person name="Khazanovich D."/>
            <person name="Kisner P."/>
            <person name="Lance K."/>
            <person name="Lara M."/>
            <person name="Lee W."/>
            <person name="Lennon N."/>
            <person name="Letendre F."/>
            <person name="LeVine R."/>
            <person name="Lipovsky A."/>
            <person name="Liu X."/>
            <person name="Liu J."/>
            <person name="Liu S."/>
            <person name="Lokyitsang T."/>
            <person name="Lokyitsang Y."/>
            <person name="Lubonja R."/>
            <person name="Lui A."/>
            <person name="MacDonald P."/>
            <person name="Magnisalis V."/>
            <person name="Maru K."/>
            <person name="Matthews C."/>
            <person name="McCusker W."/>
            <person name="McDonough S."/>
            <person name="Mehta T."/>
            <person name="Meldrim J."/>
            <person name="Meneus L."/>
            <person name="Mihai O."/>
            <person name="Mihalev A."/>
            <person name="Mihova T."/>
            <person name="Mittelman R."/>
            <person name="Mlenga V."/>
            <person name="Montmayeur A."/>
            <person name="Mulrain L."/>
            <person name="Navidi A."/>
            <person name="Naylor J."/>
            <person name="Negash T."/>
            <person name="Nguyen T."/>
            <person name="Nguyen N."/>
            <person name="Nicol R."/>
            <person name="Norbu C."/>
            <person name="Norbu N."/>
            <person name="Novod N."/>
            <person name="O'Neill B."/>
            <person name="Osman S."/>
            <person name="Markiewicz E."/>
            <person name="Oyono O.L."/>
            <person name="Patti C."/>
            <person name="Phunkhang P."/>
            <person name="Pierre F."/>
            <person name="Priest M."/>
            <person name="Raghuraman S."/>
            <person name="Rege F."/>
            <person name="Reyes R."/>
            <person name="Rise C."/>
            <person name="Rogov P."/>
            <person name="Ross K."/>
            <person name="Ryan E."/>
            <person name="Settipalli S."/>
            <person name="Shea T."/>
            <person name="Sherpa N."/>
            <person name="Shi L."/>
            <person name="Shih D."/>
            <person name="Sparrow T."/>
            <person name="Spaulding J."/>
            <person name="Stalker J."/>
            <person name="Stange-Thomann N."/>
            <person name="Stavropoulos S."/>
            <person name="Stone C."/>
            <person name="Strader C."/>
            <person name="Tesfaye S."/>
            <person name="Thomson T."/>
            <person name="Thoulutsang Y."/>
            <person name="Thoulutsang D."/>
            <person name="Topham K."/>
            <person name="Topping I."/>
            <person name="Tsamla T."/>
            <person name="Vassiliev H."/>
            <person name="Vo A."/>
            <person name="Wangchuk T."/>
            <person name="Wangdi T."/>
            <person name="Weiand M."/>
            <person name="Wilkinson J."/>
            <person name="Wilson A."/>
            <person name="Yadav S."/>
            <person name="Young G."/>
            <person name="Yu Q."/>
            <person name="Zembek L."/>
            <person name="Zhong D."/>
            <person name="Zimmer A."/>
            <person name="Zwirko Z."/>
            <person name="Jaffe D.B."/>
            <person name="Alvarez P."/>
            <person name="Brockman W."/>
            <person name="Butler J."/>
            <person name="Chin C."/>
            <person name="Gnerre S."/>
            <person name="Grabherr M."/>
            <person name="Kleber M."/>
            <person name="Mauceli E."/>
            <person name="MacCallum I."/>
        </authorList>
    </citation>
    <scope>NUCLEOTIDE SEQUENCE [LARGE SCALE GENOMIC DNA]</scope>
    <source>
        <strain evidence="4">white501</strain>
    </source>
</reference>
<dbReference type="ESTHER" id="drome-Q9VJN0">
    <property type="family name" value="Carboxypeptidase_S10"/>
</dbReference>
<dbReference type="InterPro" id="IPR029058">
    <property type="entry name" value="AB_hydrolase_fold"/>
</dbReference>
<dbReference type="GO" id="GO:0006508">
    <property type="term" value="P:proteolysis"/>
    <property type="evidence" value="ECO:0007669"/>
    <property type="project" value="InterPro"/>
</dbReference>
<dbReference type="EMBL" id="CM000361">
    <property type="protein sequence ID" value="EDX05174.1"/>
    <property type="molecule type" value="Genomic_DNA"/>
</dbReference>
<sequence>MYLNENKNRIWACALCFFLTLICVQVTKLLEETPIQVGIYSGILDLLCATPGTVNWIRRLKWSRSSEYAKAPRTAIRIDGMLEGYEKHGGRLSMFWVFRAGHLVQQENPAAMAYILRYFTSYG</sequence>
<dbReference type="Gene3D" id="3.40.50.1820">
    <property type="entry name" value="alpha/beta hydrolase"/>
    <property type="match status" value="1"/>
</dbReference>
<dbReference type="PhylomeDB" id="B4Q6W6"/>
<dbReference type="InterPro" id="IPR001563">
    <property type="entry name" value="Peptidase_S10"/>
</dbReference>
<dbReference type="Bgee" id="FBgn0193348">
    <property type="expression patterns" value="Expressed in embryo and 1 other cell type or tissue"/>
</dbReference>
<dbReference type="GO" id="GO:0004185">
    <property type="term" value="F:serine-type carboxypeptidase activity"/>
    <property type="evidence" value="ECO:0007669"/>
    <property type="project" value="InterPro"/>
</dbReference>
<feature type="chain" id="PRO_5002819661" evidence="2">
    <location>
        <begin position="30"/>
        <end position="123"/>
    </location>
</feature>
<feature type="signal peptide" evidence="2">
    <location>
        <begin position="1"/>
        <end position="29"/>
    </location>
</feature>